<sequence length="45" mass="5282">MSFLKDKSLSTMPTVYWLKTKLEDYNGGEILDITYHFSKIYTCSI</sequence>
<accession>A0ABQ8AGC1</accession>
<comment type="caution">
    <text evidence="1">The sequence shown here is derived from an EMBL/GenBank/DDBJ whole genome shotgun (WGS) entry which is preliminary data.</text>
</comment>
<keyword evidence="2" id="KW-1185">Reference proteome</keyword>
<reference evidence="1 2" key="1">
    <citation type="submission" date="2021-05" db="EMBL/GenBank/DDBJ databases">
        <title>Genome Assembly of Synthetic Allotetraploid Brassica napus Reveals Homoeologous Exchanges between Subgenomes.</title>
        <authorList>
            <person name="Davis J.T."/>
        </authorList>
    </citation>
    <scope>NUCLEOTIDE SEQUENCE [LARGE SCALE GENOMIC DNA]</scope>
    <source>
        <strain evidence="2">cv. Da-Ae</strain>
        <tissue evidence="1">Seedling</tissue>
    </source>
</reference>
<evidence type="ECO:0000313" key="2">
    <source>
        <dbReference type="Proteomes" id="UP000824890"/>
    </source>
</evidence>
<dbReference type="Proteomes" id="UP000824890">
    <property type="component" value="Unassembled WGS sequence"/>
</dbReference>
<gene>
    <name evidence="1" type="ORF">HID58_054029</name>
</gene>
<name>A0ABQ8AGC1_BRANA</name>
<evidence type="ECO:0000313" key="1">
    <source>
        <dbReference type="EMBL" id="KAH0891600.1"/>
    </source>
</evidence>
<protein>
    <submittedName>
        <fullName evidence="1">Uncharacterized protein</fullName>
    </submittedName>
</protein>
<organism evidence="1 2">
    <name type="scientific">Brassica napus</name>
    <name type="common">Rape</name>
    <dbReference type="NCBI Taxonomy" id="3708"/>
    <lineage>
        <taxon>Eukaryota</taxon>
        <taxon>Viridiplantae</taxon>
        <taxon>Streptophyta</taxon>
        <taxon>Embryophyta</taxon>
        <taxon>Tracheophyta</taxon>
        <taxon>Spermatophyta</taxon>
        <taxon>Magnoliopsida</taxon>
        <taxon>eudicotyledons</taxon>
        <taxon>Gunneridae</taxon>
        <taxon>Pentapetalae</taxon>
        <taxon>rosids</taxon>
        <taxon>malvids</taxon>
        <taxon>Brassicales</taxon>
        <taxon>Brassicaceae</taxon>
        <taxon>Brassiceae</taxon>
        <taxon>Brassica</taxon>
    </lineage>
</organism>
<proteinExistence type="predicted"/>
<dbReference type="EMBL" id="JAGKQM010000013">
    <property type="protein sequence ID" value="KAH0891600.1"/>
    <property type="molecule type" value="Genomic_DNA"/>
</dbReference>